<keyword evidence="2" id="KW-1185">Reference proteome</keyword>
<accession>A0ABT3PZ87</accession>
<comment type="caution">
    <text evidence="1">The sequence shown here is derived from an EMBL/GenBank/DDBJ whole genome shotgun (WGS) entry which is preliminary data.</text>
</comment>
<gene>
    <name evidence="1" type="ORF">LQ318_09315</name>
</gene>
<evidence type="ECO:0000313" key="1">
    <source>
        <dbReference type="EMBL" id="MCW9713101.1"/>
    </source>
</evidence>
<dbReference type="Proteomes" id="UP001207337">
    <property type="component" value="Unassembled WGS sequence"/>
</dbReference>
<sequence length="305" mass="34745">MRRLIFTFIILALLSISKGDIFAQSVSIVDISPDSPSNLIFEQKVSITFDYTIDRADGARIYIRPITSGNPTPNYAASGSPIFKGKGQHTVDFTIRSGVATVDQLRVQVYNSNQNQLLSEFYFPVEFRFSASKFKTFLNPSKINPNILKVKPKKVIPDTSTSGFYEIPEDAEVVQQIVKPDGTIETHYSEGSIAGITPNNIRYRINPATGDTTFMQMLFIEVQKATPPGFVPLSNDEANQEWLSSLNAWIEYHGNRLLDRIDILLQDEESFKNYMQYEEENSDTIYEQVNIRYTFLEKLYMNNIQ</sequence>
<name>A0ABT3PZ87_9BACT</name>
<dbReference type="RefSeq" id="WP_265789579.1">
    <property type="nucleotide sequence ID" value="NZ_BAABRS010000002.1"/>
</dbReference>
<reference evidence="1 2" key="1">
    <citation type="submission" date="2021-11" db="EMBL/GenBank/DDBJ databases">
        <title>Aliifidinibius sp. nov., a new bacterium isolated from saline soil.</title>
        <authorList>
            <person name="Galisteo C."/>
            <person name="De La Haba R."/>
            <person name="Sanchez-Porro C."/>
            <person name="Ventosa A."/>
        </authorList>
    </citation>
    <scope>NUCLEOTIDE SEQUENCE [LARGE SCALE GENOMIC DNA]</scope>
    <source>
        <strain evidence="1 2">KACC 190600</strain>
    </source>
</reference>
<organism evidence="1 2">
    <name type="scientific">Fodinibius salicampi</name>
    <dbReference type="NCBI Taxonomy" id="1920655"/>
    <lineage>
        <taxon>Bacteria</taxon>
        <taxon>Pseudomonadati</taxon>
        <taxon>Balneolota</taxon>
        <taxon>Balneolia</taxon>
        <taxon>Balneolales</taxon>
        <taxon>Balneolaceae</taxon>
        <taxon>Fodinibius</taxon>
    </lineage>
</organism>
<evidence type="ECO:0000313" key="2">
    <source>
        <dbReference type="Proteomes" id="UP001207337"/>
    </source>
</evidence>
<dbReference type="EMBL" id="JAJNDC010000002">
    <property type="protein sequence ID" value="MCW9713101.1"/>
    <property type="molecule type" value="Genomic_DNA"/>
</dbReference>
<protein>
    <submittedName>
        <fullName evidence="1">Uncharacterized protein</fullName>
    </submittedName>
</protein>
<proteinExistence type="predicted"/>